<accession>A0ABV9RCH2</accession>
<protein>
    <submittedName>
        <fullName evidence="1">Esterase/lipase family protein</fullName>
    </submittedName>
</protein>
<name>A0ABV9RCH2_9PSEU</name>
<dbReference type="InterPro" id="IPR029058">
    <property type="entry name" value="AB_hydrolase_fold"/>
</dbReference>
<proteinExistence type="predicted"/>
<keyword evidence="2" id="KW-1185">Reference proteome</keyword>
<dbReference type="Proteomes" id="UP001595909">
    <property type="component" value="Unassembled WGS sequence"/>
</dbReference>
<dbReference type="RefSeq" id="WP_274192559.1">
    <property type="nucleotide sequence ID" value="NZ_BAABHN010000011.1"/>
</dbReference>
<reference evidence="2" key="1">
    <citation type="journal article" date="2019" name="Int. J. Syst. Evol. Microbiol.">
        <title>The Global Catalogue of Microorganisms (GCM) 10K type strain sequencing project: providing services to taxonomists for standard genome sequencing and annotation.</title>
        <authorList>
            <consortium name="The Broad Institute Genomics Platform"/>
            <consortium name="The Broad Institute Genome Sequencing Center for Infectious Disease"/>
            <person name="Wu L."/>
            <person name="Ma J."/>
        </authorList>
    </citation>
    <scope>NUCLEOTIDE SEQUENCE [LARGE SCALE GENOMIC DNA]</scope>
    <source>
        <strain evidence="2">CCUG 50347</strain>
    </source>
</reference>
<gene>
    <name evidence="1" type="ORF">ACFPEL_05570</name>
</gene>
<evidence type="ECO:0000313" key="2">
    <source>
        <dbReference type="Proteomes" id="UP001595909"/>
    </source>
</evidence>
<dbReference type="SUPFAM" id="SSF53474">
    <property type="entry name" value="alpha/beta-Hydrolases"/>
    <property type="match status" value="1"/>
</dbReference>
<organism evidence="1 2">
    <name type="scientific">Actinomycetospora chibensis</name>
    <dbReference type="NCBI Taxonomy" id="663606"/>
    <lineage>
        <taxon>Bacteria</taxon>
        <taxon>Bacillati</taxon>
        <taxon>Actinomycetota</taxon>
        <taxon>Actinomycetes</taxon>
        <taxon>Pseudonocardiales</taxon>
        <taxon>Pseudonocardiaceae</taxon>
        <taxon>Actinomycetospora</taxon>
    </lineage>
</organism>
<dbReference type="Gene3D" id="3.40.50.1820">
    <property type="entry name" value="alpha/beta hydrolase"/>
    <property type="match status" value="1"/>
</dbReference>
<evidence type="ECO:0000313" key="1">
    <source>
        <dbReference type="EMBL" id="MFC4831873.1"/>
    </source>
</evidence>
<dbReference type="EMBL" id="JBHSIM010000011">
    <property type="protein sequence ID" value="MFC4831873.1"/>
    <property type="molecule type" value="Genomic_DNA"/>
</dbReference>
<comment type="caution">
    <text evidence="1">The sequence shown here is derived from an EMBL/GenBank/DDBJ whole genome shotgun (WGS) entry which is preliminary data.</text>
</comment>
<sequence>MTRVGLEHAGRAAVGVCNRVDALRVPADPLVADPPERWRGSGPVVLVGGFAATGPVLAPMAGWLERLGWDVVPVTDGAGLGCAGRAADALTEQLHVAAERSGTPVRVIGHSRGGQFARVAARQALDAGVDVAALVTLGSPFDLYGLRWPLLAQATALSLVGSLGAPGLASLACLRGPSFRAGLRARWTPEVPFTSIYSPHDRAVPASSSIDPHARNVEVATGHVGLLTTPSALTAVADALVTPDASRAVPLSAV</sequence>